<organism evidence="1 2">
    <name type="scientific">Candidatus Anaerobutyricum stercoris</name>
    <dbReference type="NCBI Taxonomy" id="2838457"/>
    <lineage>
        <taxon>Bacteria</taxon>
        <taxon>Bacillati</taxon>
        <taxon>Bacillota</taxon>
        <taxon>Clostridia</taxon>
        <taxon>Lachnospirales</taxon>
        <taxon>Lachnospiraceae</taxon>
        <taxon>Anaerobutyricum</taxon>
    </lineage>
</organism>
<name>A0A9D2J8K2_9FIRM</name>
<dbReference type="PANTHER" id="PTHR37816">
    <property type="entry name" value="YALI0E33011P"/>
    <property type="match status" value="1"/>
</dbReference>
<evidence type="ECO:0000313" key="1">
    <source>
        <dbReference type="EMBL" id="HIZ40463.1"/>
    </source>
</evidence>
<reference evidence="1" key="1">
    <citation type="journal article" date="2021" name="PeerJ">
        <title>Extensive microbial diversity within the chicken gut microbiome revealed by metagenomics and culture.</title>
        <authorList>
            <person name="Gilroy R."/>
            <person name="Ravi A."/>
            <person name="Getino M."/>
            <person name="Pursley I."/>
            <person name="Horton D.L."/>
            <person name="Alikhan N.F."/>
            <person name="Baker D."/>
            <person name="Gharbi K."/>
            <person name="Hall N."/>
            <person name="Watson M."/>
            <person name="Adriaenssens E.M."/>
            <person name="Foster-Nyarko E."/>
            <person name="Jarju S."/>
            <person name="Secka A."/>
            <person name="Antonio M."/>
            <person name="Oren A."/>
            <person name="Chaudhuri R.R."/>
            <person name="La Ragione R."/>
            <person name="Hildebrand F."/>
            <person name="Pallen M.J."/>
        </authorList>
    </citation>
    <scope>NUCLEOTIDE SEQUENCE</scope>
    <source>
        <strain evidence="1">CHK179-28034</strain>
    </source>
</reference>
<protein>
    <submittedName>
        <fullName evidence="1">DNA topology modulation protein FlaR</fullName>
    </submittedName>
</protein>
<proteinExistence type="predicted"/>
<dbReference type="EMBL" id="DXBR01000102">
    <property type="protein sequence ID" value="HIZ40463.1"/>
    <property type="molecule type" value="Genomic_DNA"/>
</dbReference>
<dbReference type="SUPFAM" id="SSF52540">
    <property type="entry name" value="P-loop containing nucleoside triphosphate hydrolases"/>
    <property type="match status" value="1"/>
</dbReference>
<evidence type="ECO:0000313" key="2">
    <source>
        <dbReference type="Proteomes" id="UP000824049"/>
    </source>
</evidence>
<dbReference type="InterPro" id="IPR052922">
    <property type="entry name" value="Cytidylate_Kinase-2"/>
</dbReference>
<dbReference type="CDD" id="cd02019">
    <property type="entry name" value="NK"/>
    <property type="match status" value="1"/>
</dbReference>
<dbReference type="Gene3D" id="3.40.50.300">
    <property type="entry name" value="P-loop containing nucleotide triphosphate hydrolases"/>
    <property type="match status" value="1"/>
</dbReference>
<dbReference type="PANTHER" id="PTHR37816:SF2">
    <property type="entry name" value="DNA TOPOLOGY MODULATION PROTEIN FLAR-RELATED PROTEIN"/>
    <property type="match status" value="1"/>
</dbReference>
<gene>
    <name evidence="1" type="ORF">H9968_11215</name>
</gene>
<accession>A0A9D2J8K2</accession>
<sequence>MRLDIIGSVASGKTTLARKLSAQYQIPFYEKDNIVWERTPDGDKRRNPEERDKMFRQILVQEHWIVEGSPRDILQESFACCDYIILLDINTFTRLFRVFLRWLRQRMGKENYNSRPTLRFLYANILWVAEFNRKRTQIISSLSAYGEKLKRFTDEEAVLDFVAEKYEKSEK</sequence>
<dbReference type="Proteomes" id="UP000824049">
    <property type="component" value="Unassembled WGS sequence"/>
</dbReference>
<dbReference type="AlphaFoldDB" id="A0A9D2J8K2"/>
<reference evidence="1" key="2">
    <citation type="submission" date="2021-04" db="EMBL/GenBank/DDBJ databases">
        <authorList>
            <person name="Gilroy R."/>
        </authorList>
    </citation>
    <scope>NUCLEOTIDE SEQUENCE</scope>
    <source>
        <strain evidence="1">CHK179-28034</strain>
    </source>
</reference>
<dbReference type="InterPro" id="IPR027417">
    <property type="entry name" value="P-loop_NTPase"/>
</dbReference>
<comment type="caution">
    <text evidence="1">The sequence shown here is derived from an EMBL/GenBank/DDBJ whole genome shotgun (WGS) entry which is preliminary data.</text>
</comment>